<dbReference type="AlphaFoldDB" id="A0AAJ0DI61"/>
<sequence length="440" mass="49595">MMSHEFITPASTPEAGWTVHQKPIVRPGSCCRRRNCRHHGRSLRGSEDEKDGVKRLAEIYSRPLYTRYAAETRFGESYIVRRFVRLVETSQLQRTSISFLPARIGRDRTVELPAGVFVSLFATLRHQQEPMTCTAVHGKGLAALLKSHISTRKRGAESDFLRTLVHEAWIGSFRGPILYGAPSYFDCPELLDVDPPSFFKLSPSLTRLVKKANQALIRLPRLIAGLSAMEQQSQPSDGEVSDVVDLATELLACKEDEGENAALHMVQIDKSASRLVGIPCSFQFPDFYTYGSCMLYWSARITVLRICLVLIRTGVCEFNQTEDELRAVAESTFTNILMSWNYGQSISQDYVHRRGICIHAVVCAWGLLEDYDSFRGSESAEVKRSVCSAMKMAYCNFDTMETNLHVAAESYVGRCPISTFTNERSRDLSPMMRMDHDITV</sequence>
<reference evidence="1" key="1">
    <citation type="submission" date="2023-04" db="EMBL/GenBank/DDBJ databases">
        <title>Black Yeasts Isolated from many extreme environments.</title>
        <authorList>
            <person name="Coleine C."/>
            <person name="Stajich J.E."/>
            <person name="Selbmann L."/>
        </authorList>
    </citation>
    <scope>NUCLEOTIDE SEQUENCE</scope>
    <source>
        <strain evidence="1">CCFEE 5312</strain>
    </source>
</reference>
<keyword evidence="2" id="KW-1185">Reference proteome</keyword>
<gene>
    <name evidence="1" type="ORF">LTR09_004295</name>
</gene>
<proteinExistence type="predicted"/>
<dbReference type="EMBL" id="JAWDJX010000011">
    <property type="protein sequence ID" value="KAK3054566.1"/>
    <property type="molecule type" value="Genomic_DNA"/>
</dbReference>
<dbReference type="Proteomes" id="UP001271007">
    <property type="component" value="Unassembled WGS sequence"/>
</dbReference>
<protein>
    <submittedName>
        <fullName evidence="1">Uncharacterized protein</fullName>
    </submittedName>
</protein>
<comment type="caution">
    <text evidence="1">The sequence shown here is derived from an EMBL/GenBank/DDBJ whole genome shotgun (WGS) entry which is preliminary data.</text>
</comment>
<accession>A0AAJ0DI61</accession>
<organism evidence="1 2">
    <name type="scientific">Extremus antarcticus</name>
    <dbReference type="NCBI Taxonomy" id="702011"/>
    <lineage>
        <taxon>Eukaryota</taxon>
        <taxon>Fungi</taxon>
        <taxon>Dikarya</taxon>
        <taxon>Ascomycota</taxon>
        <taxon>Pezizomycotina</taxon>
        <taxon>Dothideomycetes</taxon>
        <taxon>Dothideomycetidae</taxon>
        <taxon>Mycosphaerellales</taxon>
        <taxon>Extremaceae</taxon>
        <taxon>Extremus</taxon>
    </lineage>
</organism>
<name>A0AAJ0DI61_9PEZI</name>
<evidence type="ECO:0000313" key="2">
    <source>
        <dbReference type="Proteomes" id="UP001271007"/>
    </source>
</evidence>
<evidence type="ECO:0000313" key="1">
    <source>
        <dbReference type="EMBL" id="KAK3054566.1"/>
    </source>
</evidence>